<reference evidence="5" key="2">
    <citation type="submission" date="2023-01" db="EMBL/GenBank/DDBJ databases">
        <authorList>
            <person name="Sun Q."/>
            <person name="Evtushenko L."/>
        </authorList>
    </citation>
    <scope>NUCLEOTIDE SEQUENCE</scope>
    <source>
        <strain evidence="5">VKM B-1499</strain>
    </source>
</reference>
<sequence length="157" mass="17738">MSTWRTRIEPFTRPLFFVWSRLTRGKTLGVRGVAVDAGGRVLLVKHTYLPGWWLPGGGVDKGETTQDAVVRELKEEAGLIARTPPRLISIHSNERFFPGDHVLVFRIDAFDLGERSSEGEIAEIGWFHPAVLPEDVNRGTRARLAEIFDEVQTDTNW</sequence>
<dbReference type="PROSITE" id="PS00893">
    <property type="entry name" value="NUDIX_BOX"/>
    <property type="match status" value="1"/>
</dbReference>
<keyword evidence="2 3" id="KW-0378">Hydrolase</keyword>
<dbReference type="PANTHER" id="PTHR43046:SF14">
    <property type="entry name" value="MUTT_NUDIX FAMILY PROTEIN"/>
    <property type="match status" value="1"/>
</dbReference>
<evidence type="ECO:0000313" key="5">
    <source>
        <dbReference type="EMBL" id="GLK47206.1"/>
    </source>
</evidence>
<dbReference type="RefSeq" id="WP_271163596.1">
    <property type="nucleotide sequence ID" value="NZ_BSFD01000001.1"/>
</dbReference>
<gene>
    <name evidence="5" type="ORF">GCM10017620_01790</name>
</gene>
<evidence type="ECO:0000256" key="3">
    <source>
        <dbReference type="RuleBase" id="RU003476"/>
    </source>
</evidence>
<dbReference type="SUPFAM" id="SSF55811">
    <property type="entry name" value="Nudix"/>
    <property type="match status" value="1"/>
</dbReference>
<dbReference type="InterPro" id="IPR015797">
    <property type="entry name" value="NUDIX_hydrolase-like_dom_sf"/>
</dbReference>
<evidence type="ECO:0000256" key="1">
    <source>
        <dbReference type="ARBA" id="ARBA00001946"/>
    </source>
</evidence>
<dbReference type="PANTHER" id="PTHR43046">
    <property type="entry name" value="GDP-MANNOSE MANNOSYL HYDROLASE"/>
    <property type="match status" value="1"/>
</dbReference>
<dbReference type="InterPro" id="IPR020476">
    <property type="entry name" value="Nudix_hydrolase"/>
</dbReference>
<reference evidence="5" key="1">
    <citation type="journal article" date="2014" name="Int. J. Syst. Evol. Microbiol.">
        <title>Complete genome of a new Firmicutes species belonging to the dominant human colonic microbiota ('Ruminococcus bicirculans') reveals two chromosomes and a selective capacity to utilize plant glucans.</title>
        <authorList>
            <consortium name="NISC Comparative Sequencing Program"/>
            <person name="Wegmann U."/>
            <person name="Louis P."/>
            <person name="Goesmann A."/>
            <person name="Henrissat B."/>
            <person name="Duncan S.H."/>
            <person name="Flint H.J."/>
        </authorList>
    </citation>
    <scope>NUCLEOTIDE SEQUENCE</scope>
    <source>
        <strain evidence="5">VKM B-1499</strain>
    </source>
</reference>
<feature type="domain" description="Nudix hydrolase" evidence="4">
    <location>
        <begin position="25"/>
        <end position="149"/>
    </location>
</feature>
<dbReference type="PRINTS" id="PR00502">
    <property type="entry name" value="NUDIXFAMILY"/>
</dbReference>
<dbReference type="CDD" id="cd04680">
    <property type="entry name" value="NUDIX_Hydrolase"/>
    <property type="match status" value="1"/>
</dbReference>
<name>A0ABQ5T4B4_9CAUL</name>
<evidence type="ECO:0000256" key="2">
    <source>
        <dbReference type="ARBA" id="ARBA00022801"/>
    </source>
</evidence>
<keyword evidence="6" id="KW-1185">Reference proteome</keyword>
<dbReference type="InterPro" id="IPR020084">
    <property type="entry name" value="NUDIX_hydrolase_CS"/>
</dbReference>
<dbReference type="Gene3D" id="3.90.79.10">
    <property type="entry name" value="Nucleoside Triphosphate Pyrophosphohydrolase"/>
    <property type="match status" value="1"/>
</dbReference>
<dbReference type="PROSITE" id="PS51462">
    <property type="entry name" value="NUDIX"/>
    <property type="match status" value="1"/>
</dbReference>
<protein>
    <submittedName>
        <fullName evidence="5">DNA mismatch repair protein MutT</fullName>
    </submittedName>
</protein>
<proteinExistence type="inferred from homology"/>
<dbReference type="Pfam" id="PF00293">
    <property type="entry name" value="NUDIX"/>
    <property type="match status" value="1"/>
</dbReference>
<accession>A0ABQ5T4B4</accession>
<comment type="caution">
    <text evidence="5">The sequence shown here is derived from an EMBL/GenBank/DDBJ whole genome shotgun (WGS) entry which is preliminary data.</text>
</comment>
<organism evidence="5 6">
    <name type="scientific">Brevundimonas intermedia</name>
    <dbReference type="NCBI Taxonomy" id="74315"/>
    <lineage>
        <taxon>Bacteria</taxon>
        <taxon>Pseudomonadati</taxon>
        <taxon>Pseudomonadota</taxon>
        <taxon>Alphaproteobacteria</taxon>
        <taxon>Caulobacterales</taxon>
        <taxon>Caulobacteraceae</taxon>
        <taxon>Brevundimonas</taxon>
    </lineage>
</organism>
<comment type="cofactor">
    <cofactor evidence="1">
        <name>Mg(2+)</name>
        <dbReference type="ChEBI" id="CHEBI:18420"/>
    </cofactor>
</comment>
<evidence type="ECO:0000313" key="6">
    <source>
        <dbReference type="Proteomes" id="UP001143509"/>
    </source>
</evidence>
<dbReference type="Proteomes" id="UP001143509">
    <property type="component" value="Unassembled WGS sequence"/>
</dbReference>
<dbReference type="EMBL" id="BSFD01000001">
    <property type="protein sequence ID" value="GLK47206.1"/>
    <property type="molecule type" value="Genomic_DNA"/>
</dbReference>
<dbReference type="InterPro" id="IPR000086">
    <property type="entry name" value="NUDIX_hydrolase_dom"/>
</dbReference>
<evidence type="ECO:0000259" key="4">
    <source>
        <dbReference type="PROSITE" id="PS51462"/>
    </source>
</evidence>
<comment type="similarity">
    <text evidence="3">Belongs to the Nudix hydrolase family.</text>
</comment>